<name>A0A392W358_9FABA</name>
<evidence type="ECO:0000313" key="1">
    <source>
        <dbReference type="EMBL" id="MCI95104.1"/>
    </source>
</evidence>
<reference evidence="1 2" key="1">
    <citation type="journal article" date="2018" name="Front. Plant Sci.">
        <title>Red Clover (Trifolium pratense) and Zigzag Clover (T. medium) - A Picture of Genomic Similarities and Differences.</title>
        <authorList>
            <person name="Dluhosova J."/>
            <person name="Istvanek J."/>
            <person name="Nedelnik J."/>
            <person name="Repkova J."/>
        </authorList>
    </citation>
    <scope>NUCLEOTIDE SEQUENCE [LARGE SCALE GENOMIC DNA]</scope>
    <source>
        <strain evidence="2">cv. 10/8</strain>
        <tissue evidence="1">Leaf</tissue>
    </source>
</reference>
<proteinExistence type="predicted"/>
<evidence type="ECO:0000313" key="2">
    <source>
        <dbReference type="Proteomes" id="UP000265520"/>
    </source>
</evidence>
<dbReference type="EMBL" id="LXQA011376081">
    <property type="protein sequence ID" value="MCI95104.1"/>
    <property type="molecule type" value="Genomic_DNA"/>
</dbReference>
<dbReference type="AlphaFoldDB" id="A0A392W358"/>
<protein>
    <submittedName>
        <fullName evidence="1">Uncharacterized protein</fullName>
    </submittedName>
</protein>
<keyword evidence="2" id="KW-1185">Reference proteome</keyword>
<comment type="caution">
    <text evidence="1">The sequence shown here is derived from an EMBL/GenBank/DDBJ whole genome shotgun (WGS) entry which is preliminary data.</text>
</comment>
<dbReference type="Proteomes" id="UP000265520">
    <property type="component" value="Unassembled WGS sequence"/>
</dbReference>
<feature type="non-terminal residue" evidence="1">
    <location>
        <position position="35"/>
    </location>
</feature>
<sequence>MLVTLLINTPHKPDVVLDAQTSLAQPEHNDETKSV</sequence>
<organism evidence="1 2">
    <name type="scientific">Trifolium medium</name>
    <dbReference type="NCBI Taxonomy" id="97028"/>
    <lineage>
        <taxon>Eukaryota</taxon>
        <taxon>Viridiplantae</taxon>
        <taxon>Streptophyta</taxon>
        <taxon>Embryophyta</taxon>
        <taxon>Tracheophyta</taxon>
        <taxon>Spermatophyta</taxon>
        <taxon>Magnoliopsida</taxon>
        <taxon>eudicotyledons</taxon>
        <taxon>Gunneridae</taxon>
        <taxon>Pentapetalae</taxon>
        <taxon>rosids</taxon>
        <taxon>fabids</taxon>
        <taxon>Fabales</taxon>
        <taxon>Fabaceae</taxon>
        <taxon>Papilionoideae</taxon>
        <taxon>50 kb inversion clade</taxon>
        <taxon>NPAAA clade</taxon>
        <taxon>Hologalegina</taxon>
        <taxon>IRL clade</taxon>
        <taxon>Trifolieae</taxon>
        <taxon>Trifolium</taxon>
    </lineage>
</organism>
<accession>A0A392W358</accession>